<proteinExistence type="predicted"/>
<dbReference type="PANTHER" id="PTHR47152:SF1">
    <property type="entry name" value="SLL1186 PROTEIN"/>
    <property type="match status" value="1"/>
</dbReference>
<sequence>MCSIKLNLKTMLPTITPDTIDLPAGTILKFPGTLADYEHLLKQVGDRSIPRIRFRDNHILLMSPFPEHANEIDVISNLIKAMLGYQGEDWQSFHPVTLKYGKIPGLEPDACFYIENYQAILGKRKLDMSIDPPPDLAIEIYVASLTNIENYISLAIPEVWIYKTNELHIYHFTENHYIETNNSFIFPDFPVKEIISYYVDRAWQVGSSVALRDFNQTLSH</sequence>
<dbReference type="EMBL" id="CP000806">
    <property type="protein sequence ID" value="ACB49463.1"/>
    <property type="molecule type" value="Genomic_DNA"/>
</dbReference>
<evidence type="ECO:0000313" key="3">
    <source>
        <dbReference type="Proteomes" id="UP000001203"/>
    </source>
</evidence>
<organism evidence="2 3">
    <name type="scientific">Crocosphaera subtropica (strain ATCC 51142 / BH68)</name>
    <name type="common">Cyanothece sp. (strain ATCC 51142)</name>
    <dbReference type="NCBI Taxonomy" id="43989"/>
    <lineage>
        <taxon>Bacteria</taxon>
        <taxon>Bacillati</taxon>
        <taxon>Cyanobacteriota</taxon>
        <taxon>Cyanophyceae</taxon>
        <taxon>Oscillatoriophycideae</taxon>
        <taxon>Chroococcales</taxon>
        <taxon>Aphanothecaceae</taxon>
        <taxon>Crocosphaera</taxon>
        <taxon>Crocosphaera subtropica</taxon>
    </lineage>
</organism>
<protein>
    <recommendedName>
        <fullName evidence="1">Putative restriction endonuclease domain-containing protein</fullName>
    </recommendedName>
</protein>
<dbReference type="Gene3D" id="3.90.1570.10">
    <property type="entry name" value="tt1808, chain A"/>
    <property type="match status" value="1"/>
</dbReference>
<accession>B1WZ97</accession>
<dbReference type="KEGG" id="cyt:cce_0111"/>
<dbReference type="HOGENOM" id="CLU_098557_2_0_3"/>
<dbReference type="eggNOG" id="COG4636">
    <property type="taxonomic scope" value="Bacteria"/>
</dbReference>
<dbReference type="Proteomes" id="UP000001203">
    <property type="component" value="Chromosome circular"/>
</dbReference>
<dbReference type="PANTHER" id="PTHR47152">
    <property type="entry name" value="SLR2084 PROTEIN-RELATED"/>
    <property type="match status" value="1"/>
</dbReference>
<dbReference type="STRING" id="43989.cce_0111"/>
<dbReference type="CDD" id="cd06260">
    <property type="entry name" value="DUF820-like"/>
    <property type="match status" value="1"/>
</dbReference>
<reference evidence="2 3" key="1">
    <citation type="journal article" date="2008" name="Proc. Natl. Acad. Sci. U.S.A.">
        <title>The genome of Cyanothece 51142, a unicellular diazotrophic cyanobacterium important in the marine nitrogen cycle.</title>
        <authorList>
            <person name="Welsh E.A."/>
            <person name="Liberton M."/>
            <person name="Stoeckel J."/>
            <person name="Loh T."/>
            <person name="Elvitigala T."/>
            <person name="Wang C."/>
            <person name="Wollam A."/>
            <person name="Fulton R.S."/>
            <person name="Clifton S.W."/>
            <person name="Jacobs J.M."/>
            <person name="Aurora R."/>
            <person name="Ghosh B.K."/>
            <person name="Sherman L.A."/>
            <person name="Smith R.D."/>
            <person name="Wilson R.K."/>
            <person name="Pakrasi H.B."/>
        </authorList>
    </citation>
    <scope>NUCLEOTIDE SEQUENCE [LARGE SCALE GENOMIC DNA]</scope>
    <source>
        <strain evidence="3">ATCC 51142 / BH68</strain>
    </source>
</reference>
<dbReference type="InterPro" id="IPR011335">
    <property type="entry name" value="Restrct_endonuc-II-like"/>
</dbReference>
<evidence type="ECO:0000313" key="2">
    <source>
        <dbReference type="EMBL" id="ACB49463.1"/>
    </source>
</evidence>
<dbReference type="AlphaFoldDB" id="B1WZ97"/>
<dbReference type="SUPFAM" id="SSF52980">
    <property type="entry name" value="Restriction endonuclease-like"/>
    <property type="match status" value="1"/>
</dbReference>
<dbReference type="InterPro" id="IPR012296">
    <property type="entry name" value="Nuclease_put_TT1808"/>
</dbReference>
<dbReference type="Pfam" id="PF05685">
    <property type="entry name" value="Uma2"/>
    <property type="match status" value="1"/>
</dbReference>
<dbReference type="InterPro" id="IPR008538">
    <property type="entry name" value="Uma2"/>
</dbReference>
<name>B1WZ97_CROS5</name>
<evidence type="ECO:0000259" key="1">
    <source>
        <dbReference type="Pfam" id="PF05685"/>
    </source>
</evidence>
<keyword evidence="3" id="KW-1185">Reference proteome</keyword>
<gene>
    <name evidence="2" type="ordered locus">cce_0111</name>
</gene>
<feature type="domain" description="Putative restriction endonuclease" evidence="1">
    <location>
        <begin position="35"/>
        <end position="181"/>
    </location>
</feature>